<dbReference type="STRING" id="80972.ENSAOCP00000029914"/>
<keyword evidence="3" id="KW-1185">Reference proteome</keyword>
<sequence>MSIDTPARRLSPLATPEWKRVQPLSRGLVPEPLLCVEVRPTISSRNFSASHTSSGSFPAREVTFHVPRASLCSRGSVRQAPRPWPPPNTHGTGPLWPLLRVVGLLEGGPTSLLRAVPGRAPWEEARPPDALHRAPPPGLAPGGDPGDPHPGKGLVVPKFLIFIGVFWAAPMAGPMLMSGGQRGAVPQPGMPQVSSVMEDEILMDLI</sequence>
<dbReference type="Ensembl" id="ENSAOCT00000024455.2">
    <property type="protein sequence ID" value="ENSAOCP00000029914.2"/>
    <property type="gene ID" value="ENSAOCG00000020550.2"/>
</dbReference>
<evidence type="ECO:0000313" key="3">
    <source>
        <dbReference type="Proteomes" id="UP001501940"/>
    </source>
</evidence>
<reference evidence="2" key="2">
    <citation type="submission" date="2025-08" db="UniProtKB">
        <authorList>
            <consortium name="Ensembl"/>
        </authorList>
    </citation>
    <scope>IDENTIFICATION</scope>
</reference>
<dbReference type="AlphaFoldDB" id="A0A3Q1CWI0"/>
<organism evidence="2 3">
    <name type="scientific">Amphiprion ocellaris</name>
    <name type="common">Clown anemonefish</name>
    <dbReference type="NCBI Taxonomy" id="80972"/>
    <lineage>
        <taxon>Eukaryota</taxon>
        <taxon>Metazoa</taxon>
        <taxon>Chordata</taxon>
        <taxon>Craniata</taxon>
        <taxon>Vertebrata</taxon>
        <taxon>Euteleostomi</taxon>
        <taxon>Actinopterygii</taxon>
        <taxon>Neopterygii</taxon>
        <taxon>Teleostei</taxon>
        <taxon>Neoteleostei</taxon>
        <taxon>Acanthomorphata</taxon>
        <taxon>Ovalentaria</taxon>
        <taxon>Pomacentridae</taxon>
        <taxon>Amphiprion</taxon>
    </lineage>
</organism>
<dbReference type="GeneTree" id="ENSGT01120000274906"/>
<name>A0A3Q1CWI0_AMPOC</name>
<dbReference type="Proteomes" id="UP001501940">
    <property type="component" value="Chromosome 20"/>
</dbReference>
<accession>A0A3Q1CWI0</accession>
<reference evidence="2 3" key="1">
    <citation type="submission" date="2022-01" db="EMBL/GenBank/DDBJ databases">
        <title>A chromosome-scale genome assembly of the false clownfish, Amphiprion ocellaris.</title>
        <authorList>
            <person name="Ryu T."/>
        </authorList>
    </citation>
    <scope>NUCLEOTIDE SEQUENCE [LARGE SCALE GENOMIC DNA]</scope>
</reference>
<proteinExistence type="predicted"/>
<feature type="region of interest" description="Disordered" evidence="1">
    <location>
        <begin position="117"/>
        <end position="151"/>
    </location>
</feature>
<evidence type="ECO:0000256" key="1">
    <source>
        <dbReference type="SAM" id="MobiDB-lite"/>
    </source>
</evidence>
<reference evidence="2" key="3">
    <citation type="submission" date="2025-09" db="UniProtKB">
        <authorList>
            <consortium name="Ensembl"/>
        </authorList>
    </citation>
    <scope>IDENTIFICATION</scope>
</reference>
<feature type="compositionally biased region" description="Basic and acidic residues" evidence="1">
    <location>
        <begin position="121"/>
        <end position="132"/>
    </location>
</feature>
<dbReference type="OMA" id="WPPPNTH"/>
<evidence type="ECO:0000313" key="2">
    <source>
        <dbReference type="Ensembl" id="ENSAOCP00000029914.2"/>
    </source>
</evidence>
<protein>
    <submittedName>
        <fullName evidence="2">Uncharacterized protein</fullName>
    </submittedName>
</protein>